<dbReference type="SMART" id="SM00220">
    <property type="entry name" value="S_TKc"/>
    <property type="match status" value="1"/>
</dbReference>
<dbReference type="OrthoDB" id="190564at2759"/>
<dbReference type="GO" id="GO:0005524">
    <property type="term" value="F:ATP binding"/>
    <property type="evidence" value="ECO:0007669"/>
    <property type="project" value="UniProtKB-UniRule"/>
</dbReference>
<feature type="binding site" evidence="3">
    <location>
        <position position="136"/>
    </location>
    <ligand>
        <name>ATP</name>
        <dbReference type="ChEBI" id="CHEBI:30616"/>
    </ligand>
</feature>
<feature type="domain" description="Protein kinase" evidence="5">
    <location>
        <begin position="107"/>
        <end position="395"/>
    </location>
</feature>
<dbReference type="AlphaFoldDB" id="A0A9N8DDD3"/>
<keyword evidence="2 3" id="KW-0067">ATP-binding</keyword>
<dbReference type="PROSITE" id="PS50011">
    <property type="entry name" value="PROTEIN_KINASE_DOM"/>
    <property type="match status" value="1"/>
</dbReference>
<comment type="caution">
    <text evidence="6">The sequence shown here is derived from an EMBL/GenBank/DDBJ whole genome shotgun (WGS) entry which is preliminary data.</text>
</comment>
<dbReference type="PANTHER" id="PTHR44167">
    <property type="entry name" value="OVARIAN-SPECIFIC SERINE/THREONINE-PROTEIN KINASE LOK-RELATED"/>
    <property type="match status" value="1"/>
</dbReference>
<keyword evidence="1 3" id="KW-0547">Nucleotide-binding</keyword>
<evidence type="ECO:0000256" key="4">
    <source>
        <dbReference type="RuleBase" id="RU000304"/>
    </source>
</evidence>
<dbReference type="PROSITE" id="PS00108">
    <property type="entry name" value="PROTEIN_KINASE_ST"/>
    <property type="match status" value="1"/>
</dbReference>
<evidence type="ECO:0000313" key="7">
    <source>
        <dbReference type="Proteomes" id="UP001153069"/>
    </source>
</evidence>
<dbReference type="GO" id="GO:0004674">
    <property type="term" value="F:protein serine/threonine kinase activity"/>
    <property type="evidence" value="ECO:0007669"/>
    <property type="project" value="UniProtKB-KW"/>
</dbReference>
<dbReference type="InterPro" id="IPR000719">
    <property type="entry name" value="Prot_kinase_dom"/>
</dbReference>
<accession>A0A9N8DDD3</accession>
<evidence type="ECO:0000256" key="3">
    <source>
        <dbReference type="PROSITE-ProRule" id="PRU10141"/>
    </source>
</evidence>
<dbReference type="InterPro" id="IPR011009">
    <property type="entry name" value="Kinase-like_dom_sf"/>
</dbReference>
<proteinExistence type="inferred from homology"/>
<dbReference type="SUPFAM" id="SSF56112">
    <property type="entry name" value="Protein kinase-like (PK-like)"/>
    <property type="match status" value="1"/>
</dbReference>
<evidence type="ECO:0000256" key="2">
    <source>
        <dbReference type="ARBA" id="ARBA00022840"/>
    </source>
</evidence>
<comment type="similarity">
    <text evidence="4">Belongs to the protein kinase superfamily.</text>
</comment>
<dbReference type="InterPro" id="IPR017441">
    <property type="entry name" value="Protein_kinase_ATP_BS"/>
</dbReference>
<dbReference type="PANTHER" id="PTHR44167:SF24">
    <property type="entry name" value="SERINE_THREONINE-PROTEIN KINASE CHK2"/>
    <property type="match status" value="1"/>
</dbReference>
<name>A0A9N8DDD3_9STRA</name>
<evidence type="ECO:0000256" key="1">
    <source>
        <dbReference type="ARBA" id="ARBA00022741"/>
    </source>
</evidence>
<protein>
    <submittedName>
        <fullName evidence="6">MAP/microtubule affinity-regulating kinase 3</fullName>
    </submittedName>
</protein>
<dbReference type="PROSITE" id="PS00107">
    <property type="entry name" value="PROTEIN_KINASE_ATP"/>
    <property type="match status" value="1"/>
</dbReference>
<dbReference type="InterPro" id="IPR008271">
    <property type="entry name" value="Ser/Thr_kinase_AS"/>
</dbReference>
<dbReference type="Gene3D" id="1.10.510.10">
    <property type="entry name" value="Transferase(Phosphotransferase) domain 1"/>
    <property type="match status" value="1"/>
</dbReference>
<evidence type="ECO:0000259" key="5">
    <source>
        <dbReference type="PROSITE" id="PS50011"/>
    </source>
</evidence>
<reference evidence="6" key="1">
    <citation type="submission" date="2020-06" db="EMBL/GenBank/DDBJ databases">
        <authorList>
            <consortium name="Plant Systems Biology data submission"/>
        </authorList>
    </citation>
    <scope>NUCLEOTIDE SEQUENCE</scope>
    <source>
        <strain evidence="6">D6</strain>
    </source>
</reference>
<evidence type="ECO:0000313" key="6">
    <source>
        <dbReference type="EMBL" id="CAB9498689.1"/>
    </source>
</evidence>
<keyword evidence="6" id="KW-0808">Transferase</keyword>
<dbReference type="EMBL" id="CAICTM010000043">
    <property type="protein sequence ID" value="CAB9498689.1"/>
    <property type="molecule type" value="Genomic_DNA"/>
</dbReference>
<keyword evidence="7" id="KW-1185">Reference proteome</keyword>
<sequence>MTATFSRQVMHCNRGNHGKEVPKGGDAVEDMDRVESDLVAKGEQNCPVHNAIRPVKSSASRKQRVLRLLRRRGRITQENHGGFEEIGRIDCLLRPLVEVEGKQVGRYRLIERLGSGGYGQVFLGRKNLTLRTFAVKVQRKSDLQPMHKLERANQEIGLMRAHSHHPNIIGFHQKINTPEKLYIVMEKATMDLTSLLFKTNVFQGRQTDVKQQVMLGILRATTYLHERGIAHLDLKPCNVLVQTSALSDDGTLIPGRRIEANSIRLCDFGMACVSANYDPKDTKIDFDYDCYIESSYGLPKKHFVALKGAFGTTGYMAPEMFSGQWYDGRRADDFSVGCILSVLTFQKIVTEECLVGFKTKNHEEKGQLKDLLEDLLSGPLLYRTTSKRAMKHQWFRCLQEKAATYSSTIN</sequence>
<gene>
    <name evidence="6" type="ORF">SEMRO_43_G026160.1</name>
</gene>
<keyword evidence="6" id="KW-0418">Kinase</keyword>
<keyword evidence="4" id="KW-0723">Serine/threonine-protein kinase</keyword>
<organism evidence="6 7">
    <name type="scientific">Seminavis robusta</name>
    <dbReference type="NCBI Taxonomy" id="568900"/>
    <lineage>
        <taxon>Eukaryota</taxon>
        <taxon>Sar</taxon>
        <taxon>Stramenopiles</taxon>
        <taxon>Ochrophyta</taxon>
        <taxon>Bacillariophyta</taxon>
        <taxon>Bacillariophyceae</taxon>
        <taxon>Bacillariophycidae</taxon>
        <taxon>Naviculales</taxon>
        <taxon>Naviculaceae</taxon>
        <taxon>Seminavis</taxon>
    </lineage>
</organism>
<dbReference type="Proteomes" id="UP001153069">
    <property type="component" value="Unassembled WGS sequence"/>
</dbReference>
<dbReference type="Pfam" id="PF00069">
    <property type="entry name" value="Pkinase"/>
    <property type="match status" value="1"/>
</dbReference>